<dbReference type="EMBL" id="LR796423">
    <property type="protein sequence ID" value="CAB4143135.1"/>
    <property type="molecule type" value="Genomic_DNA"/>
</dbReference>
<proteinExistence type="predicted"/>
<evidence type="ECO:0000313" key="1">
    <source>
        <dbReference type="EMBL" id="CAB4143135.1"/>
    </source>
</evidence>
<protein>
    <submittedName>
        <fullName evidence="1">Uncharacterized protein</fullName>
    </submittedName>
</protein>
<organism evidence="1">
    <name type="scientific">uncultured Caudovirales phage</name>
    <dbReference type="NCBI Taxonomy" id="2100421"/>
    <lineage>
        <taxon>Viruses</taxon>
        <taxon>Duplodnaviria</taxon>
        <taxon>Heunggongvirae</taxon>
        <taxon>Uroviricota</taxon>
        <taxon>Caudoviricetes</taxon>
        <taxon>Peduoviridae</taxon>
        <taxon>Maltschvirus</taxon>
        <taxon>Maltschvirus maltsch</taxon>
    </lineage>
</organism>
<gene>
    <name evidence="1" type="ORF">UFOVP447_83</name>
</gene>
<sequence>MGHLALELQQSLKGLPYLGDYSGFPLQPTDWQKYIATEQILNFNIFGLKPGTVHRAYLNGIDVTSLCKQQGKPVGTGLTTPATTDNSAAGLQFVYYFRAGEAATTSVEQAAAFSILVGGVRTLEIKSTDGTSTATVQLSIPQYARNEIETIIKKTSSPDPSVVAQTVSYVEVAKTVSDTNFYFTPPNFSLIQTFYADPEIVNGASEVTMTSIDLFFKLKPSQTANLSGNPNAGVAVAICEVENDQPNLQKTYAYSLSYKDFSRIYSFGDASSATTFGFNQPLKLPTGRFYGIVVMYEDPGYVAWVNKVGDRLVNTNIPSPGVNSNKDGKLFIRNSAGVYNSLSDTDIKFNLRCAKYIAQTDKKIFVNKDYEYFTVTNQNGSFLGGEYVWQNTAPEVGTVAIVQGGNTIVGTGTSFGTFNEDSNIVLLSGNASQVVTITEVVNNTVMSVSELIEFSNTNARHLNTVVGKVYVQDRPRNKIYLKDSTANTILFSAGNTFIGADSGASANIVSVDNLSVDRVRLRGSIRSPANGLVETVLKSTAKTGPSTFTYSEANQERVKINNQQAYNITGYNAFVLSRSNEIQQTTLYSNTDLFVDKKSLKIEADYLVLGSGEIYMSPLLEGSKLDLYSIENRVSNACNIVANGVIIDTEVAGNGIALSKHIGTKVQFSNDKFAEDVRMFMVAYRPKGTEIRVYTRVHNSKDPEAFDDKSWTPLEYVQNANKFSSTEDESDFIEFELGLPAYSESANTLPGTFTTSLGSATITVANTGYSDVTNYIANNDVIKIYNPLFPLDNYQVAVVREVSASQIIIGGVIETTNVAGTGYKIDKLKYPNIAFNNINNTNISRYYNSTLAEFDAFDSMQVKIVMLADSTFKVPRIDQIQVLGVSA</sequence>
<reference evidence="1" key="1">
    <citation type="submission" date="2020-04" db="EMBL/GenBank/DDBJ databases">
        <authorList>
            <person name="Chiriac C."/>
            <person name="Salcher M."/>
            <person name="Ghai R."/>
            <person name="Kavagutti S V."/>
        </authorList>
    </citation>
    <scope>NUCLEOTIDE SEQUENCE</scope>
</reference>
<accession>A0A6J5M7Y5</accession>
<name>A0A6J5M7Y5_9CAUD</name>